<reference evidence="1" key="2">
    <citation type="submission" date="2021-03" db="UniProtKB">
        <authorList>
            <consortium name="EnsemblPlants"/>
        </authorList>
    </citation>
    <scope>IDENTIFICATION</scope>
</reference>
<dbReference type="EnsemblPlants" id="evm.model.06.997">
    <property type="protein sequence ID" value="cds.evm.model.06.997"/>
    <property type="gene ID" value="evm.TU.06.997"/>
</dbReference>
<proteinExistence type="predicted"/>
<reference evidence="1" key="1">
    <citation type="submission" date="2018-11" db="EMBL/GenBank/DDBJ databases">
        <authorList>
            <person name="Grassa J C."/>
        </authorList>
    </citation>
    <scope>NUCLEOTIDE SEQUENCE [LARGE SCALE GENOMIC DNA]</scope>
</reference>
<dbReference type="EMBL" id="UZAU01000586">
    <property type="status" value="NOT_ANNOTATED_CDS"/>
    <property type="molecule type" value="Genomic_DNA"/>
</dbReference>
<accession>A0A803Q0V3</accession>
<evidence type="ECO:0000313" key="2">
    <source>
        <dbReference type="Proteomes" id="UP000596661"/>
    </source>
</evidence>
<dbReference type="AlphaFoldDB" id="A0A803Q0V3"/>
<name>A0A803Q0V3_CANSA</name>
<keyword evidence="2" id="KW-1185">Reference proteome</keyword>
<dbReference type="Proteomes" id="UP000596661">
    <property type="component" value="Chromosome 6"/>
</dbReference>
<protein>
    <submittedName>
        <fullName evidence="1">Uncharacterized protein</fullName>
    </submittedName>
</protein>
<dbReference type="Gramene" id="evm.model.06.997">
    <property type="protein sequence ID" value="cds.evm.model.06.997"/>
    <property type="gene ID" value="evm.TU.06.997"/>
</dbReference>
<organism evidence="1 2">
    <name type="scientific">Cannabis sativa</name>
    <name type="common">Hemp</name>
    <name type="synonym">Marijuana</name>
    <dbReference type="NCBI Taxonomy" id="3483"/>
    <lineage>
        <taxon>Eukaryota</taxon>
        <taxon>Viridiplantae</taxon>
        <taxon>Streptophyta</taxon>
        <taxon>Embryophyta</taxon>
        <taxon>Tracheophyta</taxon>
        <taxon>Spermatophyta</taxon>
        <taxon>Magnoliopsida</taxon>
        <taxon>eudicotyledons</taxon>
        <taxon>Gunneridae</taxon>
        <taxon>Pentapetalae</taxon>
        <taxon>rosids</taxon>
        <taxon>fabids</taxon>
        <taxon>Rosales</taxon>
        <taxon>Cannabaceae</taxon>
        <taxon>Cannabis</taxon>
    </lineage>
</organism>
<evidence type="ECO:0000313" key="1">
    <source>
        <dbReference type="EnsemblPlants" id="cds.evm.model.06.997"/>
    </source>
</evidence>
<sequence>MWRSSTWGVMPVMNSGARVWDWVKFLWSMESRGVVVKELFLYASIVVDTIWKTRNDKVHNNSSCNIKHCIDYISMCYADYGSCLFPAPMTVESPIWSPPRKLVKINCNVKVVCDSMCVVALARDYKESVLWIATNVLNFSNSVISRGLSVSYGISSLLEAFLYVDRE</sequence>